<evidence type="ECO:0000259" key="6">
    <source>
        <dbReference type="PROSITE" id="PS51755"/>
    </source>
</evidence>
<dbReference type="CDD" id="cd00156">
    <property type="entry name" value="REC"/>
    <property type="match status" value="1"/>
</dbReference>
<dbReference type="CDD" id="cd19935">
    <property type="entry name" value="REC_OmpR_CusR-like"/>
    <property type="match status" value="1"/>
</dbReference>
<feature type="region of interest" description="Disordered" evidence="4">
    <location>
        <begin position="248"/>
        <end position="298"/>
    </location>
</feature>
<dbReference type="InterPro" id="IPR036388">
    <property type="entry name" value="WH-like_DNA-bd_sf"/>
</dbReference>
<keyword evidence="2" id="KW-0597">Phosphoprotein</keyword>
<dbReference type="GO" id="GO:0000156">
    <property type="term" value="F:phosphorelay response regulator activity"/>
    <property type="evidence" value="ECO:0007669"/>
    <property type="project" value="TreeGrafter"/>
</dbReference>
<reference evidence="7" key="1">
    <citation type="submission" date="2020-05" db="EMBL/GenBank/DDBJ databases">
        <authorList>
            <person name="Zhu T."/>
            <person name="Keshari N."/>
            <person name="Lu X."/>
        </authorList>
    </citation>
    <scope>NUCLEOTIDE SEQUENCE</scope>
    <source>
        <strain evidence="7">NK1-12</strain>
    </source>
</reference>
<dbReference type="PROSITE" id="PS50110">
    <property type="entry name" value="RESPONSE_REGULATORY"/>
    <property type="match status" value="2"/>
</dbReference>
<feature type="region of interest" description="Disordered" evidence="4">
    <location>
        <begin position="222"/>
        <end position="241"/>
    </location>
</feature>
<proteinExistence type="predicted"/>
<feature type="compositionally biased region" description="Polar residues" evidence="4">
    <location>
        <begin position="270"/>
        <end position="295"/>
    </location>
</feature>
<evidence type="ECO:0000259" key="5">
    <source>
        <dbReference type="PROSITE" id="PS50110"/>
    </source>
</evidence>
<dbReference type="GO" id="GO:0000976">
    <property type="term" value="F:transcription cis-regulatory region binding"/>
    <property type="evidence" value="ECO:0007669"/>
    <property type="project" value="TreeGrafter"/>
</dbReference>
<dbReference type="Pfam" id="PF00072">
    <property type="entry name" value="Response_reg"/>
    <property type="match status" value="2"/>
</dbReference>
<protein>
    <submittedName>
        <fullName evidence="7">Response regulator</fullName>
    </submittedName>
</protein>
<dbReference type="Gene3D" id="3.40.50.2300">
    <property type="match status" value="2"/>
</dbReference>
<dbReference type="InterPro" id="IPR001867">
    <property type="entry name" value="OmpR/PhoB-type_DNA-bd"/>
</dbReference>
<dbReference type="SUPFAM" id="SSF47226">
    <property type="entry name" value="Histidine-containing phosphotransfer domain, HPT domain"/>
    <property type="match status" value="1"/>
</dbReference>
<keyword evidence="1 3" id="KW-0238">DNA-binding</keyword>
<dbReference type="PANTHER" id="PTHR48111">
    <property type="entry name" value="REGULATOR OF RPOS"/>
    <property type="match status" value="1"/>
</dbReference>
<evidence type="ECO:0000256" key="3">
    <source>
        <dbReference type="PROSITE-ProRule" id="PRU01091"/>
    </source>
</evidence>
<accession>A0AA96WKJ9</accession>
<dbReference type="InterPro" id="IPR039420">
    <property type="entry name" value="WalR-like"/>
</dbReference>
<dbReference type="PANTHER" id="PTHR48111:SF15">
    <property type="entry name" value="OMPR SUBFAMILY"/>
    <property type="match status" value="1"/>
</dbReference>
<feature type="domain" description="Response regulatory" evidence="5">
    <location>
        <begin position="541"/>
        <end position="657"/>
    </location>
</feature>
<name>A0AA96WKJ9_9CYAN</name>
<feature type="domain" description="Response regulatory" evidence="5">
    <location>
        <begin position="2"/>
        <end position="116"/>
    </location>
</feature>
<feature type="domain" description="OmpR/PhoB-type" evidence="6">
    <location>
        <begin position="124"/>
        <end position="223"/>
    </location>
</feature>
<evidence type="ECO:0000256" key="1">
    <source>
        <dbReference type="ARBA" id="ARBA00023125"/>
    </source>
</evidence>
<dbReference type="GO" id="GO:0005829">
    <property type="term" value="C:cytosol"/>
    <property type="evidence" value="ECO:0007669"/>
    <property type="project" value="TreeGrafter"/>
</dbReference>
<sequence length="667" mass="73944">MKVLLVEDDECTAKTLETALARENYAIDVAGDGELGWRLIEAFAYDLILLDVILPKLDGISLCRQIRQHNYKTPVLLLTAQNSSTDRIAGLDAGADDYVVKPFELPELLARVRVLLRRGSSFVLPVLEWDHLRLDLAACQVTYGDQLLQLTPKEYRMLELFLRHPQRVFARSSILEHLWGSEEMPGEDTVTSHIKGLRQKLKQAGAPFNFIETVYGMGYRLRQSKSEPSQSVPEDSQTAGQKQAPIILNGNGLHKNGSSKNGLNKNSLNQVDTAGNTNQSTDQALANPTQMQQDLETGRQKQQIQVGLQQLWSKYAEHNFNRLRLIEQAIEALQTGELSAALHHQAYVAAHQLAGAMGIFQRLHGSHLAAQLEQAFKSDQLTLRENHAVLIAIIAELRQVLQAGAPLPEVGTTSLLLVIDHDPTLLEQVRQSGQAIVLQPSDLAAVADSTHLAKLAPSDQPATFVVNLCLADNLAAHLAAFRQLTHQLPPTSILLFTDQVDLNLRVQFTQAGVHAVLPKSLVGQILSLAGQPAAQPSIPWQVLMVDDDPQILAAMQTWLSPWNIHLTALEHAKQLWQTLQTCDPDLLILDVEMPQINGIELCRAIRSEPRWQQLPIVFLTVHRDSETLRQMLEVGANALINKPIGESSALLPILTQIKRAQVMRVMQ</sequence>
<dbReference type="EMBL" id="CP053587">
    <property type="protein sequence ID" value="WNZ27592.1"/>
    <property type="molecule type" value="Genomic_DNA"/>
</dbReference>
<evidence type="ECO:0000313" key="7">
    <source>
        <dbReference type="EMBL" id="WNZ27592.1"/>
    </source>
</evidence>
<dbReference type="InterPro" id="IPR036641">
    <property type="entry name" value="HPT_dom_sf"/>
</dbReference>
<dbReference type="CDD" id="cd00383">
    <property type="entry name" value="trans_reg_C"/>
    <property type="match status" value="1"/>
</dbReference>
<dbReference type="SMART" id="SM00862">
    <property type="entry name" value="Trans_reg_C"/>
    <property type="match status" value="1"/>
</dbReference>
<dbReference type="GO" id="GO:0006355">
    <property type="term" value="P:regulation of DNA-templated transcription"/>
    <property type="evidence" value="ECO:0007669"/>
    <property type="project" value="InterPro"/>
</dbReference>
<dbReference type="SMART" id="SM00448">
    <property type="entry name" value="REC"/>
    <property type="match status" value="2"/>
</dbReference>
<evidence type="ECO:0000256" key="4">
    <source>
        <dbReference type="SAM" id="MobiDB-lite"/>
    </source>
</evidence>
<dbReference type="InterPro" id="IPR011006">
    <property type="entry name" value="CheY-like_superfamily"/>
</dbReference>
<dbReference type="PROSITE" id="PS51755">
    <property type="entry name" value="OMPR_PHOB"/>
    <property type="match status" value="1"/>
</dbReference>
<dbReference type="GO" id="GO:0032993">
    <property type="term" value="C:protein-DNA complex"/>
    <property type="evidence" value="ECO:0007669"/>
    <property type="project" value="TreeGrafter"/>
</dbReference>
<organism evidence="7">
    <name type="scientific">Leptolyngbya sp. NK1-12</name>
    <dbReference type="NCBI Taxonomy" id="2547451"/>
    <lineage>
        <taxon>Bacteria</taxon>
        <taxon>Bacillati</taxon>
        <taxon>Cyanobacteriota</taxon>
        <taxon>Cyanophyceae</taxon>
        <taxon>Leptolyngbyales</taxon>
        <taxon>Leptolyngbyaceae</taxon>
        <taxon>Leptolyngbya group</taxon>
        <taxon>Leptolyngbya</taxon>
    </lineage>
</organism>
<evidence type="ECO:0000256" key="2">
    <source>
        <dbReference type="PROSITE-ProRule" id="PRU00169"/>
    </source>
</evidence>
<dbReference type="RefSeq" id="WP_316435968.1">
    <property type="nucleotide sequence ID" value="NZ_CP053587.1"/>
</dbReference>
<dbReference type="Pfam" id="PF00486">
    <property type="entry name" value="Trans_reg_C"/>
    <property type="match status" value="1"/>
</dbReference>
<feature type="modified residue" description="4-aspartylphosphate" evidence="2">
    <location>
        <position position="51"/>
    </location>
</feature>
<feature type="compositionally biased region" description="Low complexity" evidence="4">
    <location>
        <begin position="255"/>
        <end position="269"/>
    </location>
</feature>
<dbReference type="AlphaFoldDB" id="A0AA96WKJ9"/>
<gene>
    <name evidence="7" type="ORF">HJG54_32555</name>
</gene>
<feature type="DNA-binding region" description="OmpR/PhoB-type" evidence="3">
    <location>
        <begin position="124"/>
        <end position="223"/>
    </location>
</feature>
<dbReference type="InterPro" id="IPR001789">
    <property type="entry name" value="Sig_transdc_resp-reg_receiver"/>
</dbReference>
<dbReference type="SUPFAM" id="SSF52172">
    <property type="entry name" value="CheY-like"/>
    <property type="match status" value="2"/>
</dbReference>
<feature type="modified residue" description="4-aspartylphosphate" evidence="2">
    <location>
        <position position="590"/>
    </location>
</feature>
<dbReference type="Gene3D" id="6.10.250.690">
    <property type="match status" value="1"/>
</dbReference>
<dbReference type="Gene3D" id="1.10.10.10">
    <property type="entry name" value="Winged helix-like DNA-binding domain superfamily/Winged helix DNA-binding domain"/>
    <property type="match status" value="1"/>
</dbReference>
<feature type="compositionally biased region" description="Polar residues" evidence="4">
    <location>
        <begin position="226"/>
        <end position="241"/>
    </location>
</feature>